<evidence type="ECO:0000313" key="2">
    <source>
        <dbReference type="EMBL" id="BAJ47408.1"/>
    </source>
</evidence>
<dbReference type="EMBL" id="AP011836">
    <property type="protein sequence ID" value="BAJ47408.1"/>
    <property type="molecule type" value="Genomic_DNA"/>
</dbReference>
<keyword evidence="1" id="KW-0472">Membrane</keyword>
<dbReference type="AlphaFoldDB" id="E6N539"/>
<protein>
    <submittedName>
        <fullName evidence="2">Uncharacterized protein</fullName>
    </submittedName>
</protein>
<keyword evidence="1" id="KW-0812">Transmembrane</keyword>
<reference evidence="2 4" key="1">
    <citation type="journal article" date="2005" name="Environ. Microbiol.">
        <title>Genetic and functional properties of uncultivated thermophilic crenarchaeotes from a subsurface gold mine as revealed by analysis of genome fragments.</title>
        <authorList>
            <person name="Nunoura T."/>
            <person name="Hirayama H."/>
            <person name="Takami H."/>
            <person name="Oida H."/>
            <person name="Nishi S."/>
            <person name="Shimamura S."/>
            <person name="Suzuki Y."/>
            <person name="Inagaki F."/>
            <person name="Takai K."/>
            <person name="Nealson K.H."/>
            <person name="Horikoshi K."/>
        </authorList>
    </citation>
    <scope>NUCLEOTIDE SEQUENCE [LARGE SCALE GENOMIC DNA]</scope>
</reference>
<dbReference type="BioCyc" id="CCAL311458:G131R-406-MONOMER"/>
<feature type="transmembrane region" description="Helical" evidence="1">
    <location>
        <begin position="125"/>
        <end position="150"/>
    </location>
</feature>
<feature type="transmembrane region" description="Helical" evidence="1">
    <location>
        <begin position="27"/>
        <end position="48"/>
    </location>
</feature>
<keyword evidence="1" id="KW-1133">Transmembrane helix</keyword>
<proteinExistence type="predicted"/>
<dbReference type="KEGG" id="csu:CSUB_C0401"/>
<sequence length="154" mass="17297">MSLKPRVTGNILSLDKKKDLSRLMRRLPLWSIIIAIVSIGFALLALFMPTFLLHTIAGTIFTHEIIESSFSVALLLVCTVFFFTAYKPWKKIVATILSLTSLAIPFIVFHQLTNRLREIAKPVEAYFTFGPGASSLFLAGILMLVASLLWRKKK</sequence>
<evidence type="ECO:0000313" key="3">
    <source>
        <dbReference type="EMBL" id="BAJ50262.1"/>
    </source>
</evidence>
<evidence type="ECO:0000313" key="4">
    <source>
        <dbReference type="Proteomes" id="UP000008120"/>
    </source>
</evidence>
<accession>E6N539</accession>
<dbReference type="EMBL" id="BA000048">
    <property type="protein sequence ID" value="BAJ50262.1"/>
    <property type="molecule type" value="Genomic_DNA"/>
</dbReference>
<evidence type="ECO:0000256" key="1">
    <source>
        <dbReference type="SAM" id="Phobius"/>
    </source>
</evidence>
<feature type="transmembrane region" description="Helical" evidence="1">
    <location>
        <begin position="93"/>
        <end position="113"/>
    </location>
</feature>
<feature type="transmembrane region" description="Helical" evidence="1">
    <location>
        <begin position="68"/>
        <end position="86"/>
    </location>
</feature>
<organism evidence="2 4">
    <name type="scientific">Caldiarchaeum subterraneum</name>
    <dbReference type="NCBI Taxonomy" id="311458"/>
    <lineage>
        <taxon>Archaea</taxon>
        <taxon>Nitrososphaerota</taxon>
        <taxon>Candidatus Caldarchaeales</taxon>
        <taxon>Candidatus Caldarchaeaceae</taxon>
        <taxon>Candidatus Caldarchaeum</taxon>
    </lineage>
</organism>
<name>E6N539_CALS0</name>
<gene>
    <name evidence="3" type="ORF">CSUB_C0401</name>
    <name evidence="2" type="ORF">HGMM_F29F08C17</name>
</gene>
<dbReference type="Proteomes" id="UP000008120">
    <property type="component" value="Chromosome"/>
</dbReference>
<reference evidence="2 4" key="2">
    <citation type="journal article" date="2011" name="Nucleic Acids Res.">
        <title>Insights into the evolution of Archaea and eukaryotic protein modifier systems revealed by the genome of a novel archaeal group.</title>
        <authorList>
            <person name="Nunoura T."/>
            <person name="Takaki Y."/>
            <person name="Kakuta J."/>
            <person name="Nishi S."/>
            <person name="Sugahara J."/>
            <person name="Kazama H."/>
            <person name="Chee G."/>
            <person name="Hattori M."/>
            <person name="Kanai A."/>
            <person name="Atomi H."/>
            <person name="Takai K."/>
            <person name="Takami H."/>
        </authorList>
    </citation>
    <scope>NUCLEOTIDE SEQUENCE [LARGE SCALE GENOMIC DNA]</scope>
</reference>